<reference evidence="1 2" key="1">
    <citation type="submission" date="2015-12" db="EMBL/GenBank/DDBJ databases">
        <authorList>
            <person name="Shamseldin A."/>
            <person name="Moawad H."/>
            <person name="Abd El-Rahim W.M."/>
            <person name="Sadowsky M.J."/>
        </authorList>
    </citation>
    <scope>NUCLEOTIDE SEQUENCE [LARGE SCALE GENOMIC DNA]</scope>
    <source>
        <strain evidence="1 2">S43</strain>
    </source>
</reference>
<organism evidence="1 2">
    <name type="scientific">Kocuria flava</name>
    <dbReference type="NCBI Taxonomy" id="446860"/>
    <lineage>
        <taxon>Bacteria</taxon>
        <taxon>Bacillati</taxon>
        <taxon>Actinomycetota</taxon>
        <taxon>Actinomycetes</taxon>
        <taxon>Micrococcales</taxon>
        <taxon>Micrococcaceae</taxon>
        <taxon>Kocuria</taxon>
    </lineage>
</organism>
<dbReference type="EMBL" id="LOMZ01000001">
    <property type="protein sequence ID" value="PLC11769.1"/>
    <property type="molecule type" value="Genomic_DNA"/>
</dbReference>
<dbReference type="AlphaFoldDB" id="A0A2N4T0N6"/>
<accession>A0A2N4T0N6</accession>
<evidence type="ECO:0008006" key="3">
    <source>
        <dbReference type="Google" id="ProtNLM"/>
    </source>
</evidence>
<gene>
    <name evidence="1" type="ORF">AUQ48_05360</name>
</gene>
<evidence type="ECO:0000313" key="1">
    <source>
        <dbReference type="EMBL" id="PLC11769.1"/>
    </source>
</evidence>
<proteinExistence type="predicted"/>
<evidence type="ECO:0000313" key="2">
    <source>
        <dbReference type="Proteomes" id="UP000234632"/>
    </source>
</evidence>
<dbReference type="Proteomes" id="UP000234632">
    <property type="component" value="Unassembled WGS sequence"/>
</dbReference>
<sequence>MLPGAVTLALGLALGGAAVLQEDRPSTPLGAVAQVPGGLARVNGVLPEDEQAPGQADDGVHRVRVLLELTAVDPSGVAFRAEDWAVERLGARRTAALQAAPRQRTVDQGDVLRTELVFEVPDRAVEVVLVGADGTRLSLGADHHGGGFR</sequence>
<name>A0A2N4T0N6_9MICC</name>
<comment type="caution">
    <text evidence="1">The sequence shown here is derived from an EMBL/GenBank/DDBJ whole genome shotgun (WGS) entry which is preliminary data.</text>
</comment>
<protein>
    <recommendedName>
        <fullName evidence="3">DUF4352 domain-containing protein</fullName>
    </recommendedName>
</protein>